<dbReference type="Gene3D" id="3.40.50.620">
    <property type="entry name" value="HUPs"/>
    <property type="match status" value="1"/>
</dbReference>
<accession>E0TFT8</accession>
<dbReference type="eggNOG" id="COG1057">
    <property type="taxonomic scope" value="Bacteria"/>
</dbReference>
<dbReference type="UniPathway" id="UPA00253">
    <property type="reaction ID" value="UER00332"/>
</dbReference>
<dbReference type="OrthoDB" id="5295945at2"/>
<keyword evidence="8 11" id="KW-0067">ATP-binding</keyword>
<dbReference type="GO" id="GO:0004515">
    <property type="term" value="F:nicotinate-nucleotide adenylyltransferase activity"/>
    <property type="evidence" value="ECO:0007669"/>
    <property type="project" value="UniProtKB-UniRule"/>
</dbReference>
<comment type="similarity">
    <text evidence="3 11">Belongs to the NadD family.</text>
</comment>
<feature type="domain" description="Cytidyltransferase-like" evidence="12">
    <location>
        <begin position="25"/>
        <end position="205"/>
    </location>
</feature>
<dbReference type="RefSeq" id="WP_013300077.1">
    <property type="nucleotide sequence ID" value="NC_014414.1"/>
</dbReference>
<keyword evidence="7 11" id="KW-0547">Nucleotide-binding</keyword>
<reference evidence="14" key="1">
    <citation type="submission" date="2010-08" db="EMBL/GenBank/DDBJ databases">
        <title>Genome sequence of Parvularcula bermudensis HTCC2503.</title>
        <authorList>
            <person name="Kang D.-M."/>
            <person name="Oh H.-M."/>
            <person name="Cho J.-C."/>
        </authorList>
    </citation>
    <scope>NUCLEOTIDE SEQUENCE [LARGE SCALE GENOMIC DNA]</scope>
    <source>
        <strain evidence="14">ATCC BAA-594 / HTCC2503 / KCTC 12087</strain>
    </source>
</reference>
<comment type="catalytic activity">
    <reaction evidence="10 11">
        <text>nicotinate beta-D-ribonucleotide + ATP + H(+) = deamido-NAD(+) + diphosphate</text>
        <dbReference type="Rhea" id="RHEA:22860"/>
        <dbReference type="ChEBI" id="CHEBI:15378"/>
        <dbReference type="ChEBI" id="CHEBI:30616"/>
        <dbReference type="ChEBI" id="CHEBI:33019"/>
        <dbReference type="ChEBI" id="CHEBI:57502"/>
        <dbReference type="ChEBI" id="CHEBI:58437"/>
        <dbReference type="EC" id="2.7.7.18"/>
    </reaction>
</comment>
<evidence type="ECO:0000313" key="14">
    <source>
        <dbReference type="Proteomes" id="UP000001302"/>
    </source>
</evidence>
<dbReference type="HOGENOM" id="CLU_069765_2_0_5"/>
<evidence type="ECO:0000256" key="1">
    <source>
        <dbReference type="ARBA" id="ARBA00002324"/>
    </source>
</evidence>
<dbReference type="STRING" id="314260.PB2503_05142"/>
<dbReference type="HAMAP" id="MF_00244">
    <property type="entry name" value="NaMN_adenylyltr"/>
    <property type="match status" value="1"/>
</dbReference>
<gene>
    <name evidence="11" type="primary">nadD</name>
    <name evidence="13" type="ordered locus">PB2503_05142</name>
</gene>
<dbReference type="InterPro" id="IPR005248">
    <property type="entry name" value="NadD/NMNAT"/>
</dbReference>
<dbReference type="EMBL" id="CP002156">
    <property type="protein sequence ID" value="ADM09103.1"/>
    <property type="molecule type" value="Genomic_DNA"/>
</dbReference>
<dbReference type="GO" id="GO:0005524">
    <property type="term" value="F:ATP binding"/>
    <property type="evidence" value="ECO:0007669"/>
    <property type="project" value="UniProtKB-KW"/>
</dbReference>
<dbReference type="SUPFAM" id="SSF52374">
    <property type="entry name" value="Nucleotidylyl transferase"/>
    <property type="match status" value="1"/>
</dbReference>
<dbReference type="InterPro" id="IPR004821">
    <property type="entry name" value="Cyt_trans-like"/>
</dbReference>
<dbReference type="PANTHER" id="PTHR39321:SF3">
    <property type="entry name" value="PHOSPHOPANTETHEINE ADENYLYLTRANSFERASE"/>
    <property type="match status" value="1"/>
</dbReference>
<evidence type="ECO:0000256" key="10">
    <source>
        <dbReference type="ARBA" id="ARBA00048721"/>
    </source>
</evidence>
<evidence type="ECO:0000256" key="3">
    <source>
        <dbReference type="ARBA" id="ARBA00009014"/>
    </source>
</evidence>
<protein>
    <recommendedName>
        <fullName evidence="11">Probable nicotinate-nucleotide adenylyltransferase</fullName>
        <ecNumber evidence="11">2.7.7.18</ecNumber>
    </recommendedName>
    <alternativeName>
        <fullName evidence="11">Deamido-NAD(+) diphosphorylase</fullName>
    </alternativeName>
    <alternativeName>
        <fullName evidence="11">Deamido-NAD(+) pyrophosphorylase</fullName>
    </alternativeName>
    <alternativeName>
        <fullName evidence="11">Nicotinate mononucleotide adenylyltransferase</fullName>
        <shortName evidence="11">NaMN adenylyltransferase</shortName>
    </alternativeName>
</protein>
<evidence type="ECO:0000256" key="5">
    <source>
        <dbReference type="ARBA" id="ARBA00022679"/>
    </source>
</evidence>
<evidence type="ECO:0000256" key="7">
    <source>
        <dbReference type="ARBA" id="ARBA00022741"/>
    </source>
</evidence>
<comment type="pathway">
    <text evidence="2 11">Cofactor biosynthesis; NAD(+) biosynthesis; deamido-NAD(+) from nicotinate D-ribonucleotide: step 1/1.</text>
</comment>
<dbReference type="Proteomes" id="UP000001302">
    <property type="component" value="Chromosome"/>
</dbReference>
<proteinExistence type="inferred from homology"/>
<organism evidence="13 14">
    <name type="scientific">Parvularcula bermudensis (strain ATCC BAA-594 / HTCC2503 / KCTC 12087)</name>
    <dbReference type="NCBI Taxonomy" id="314260"/>
    <lineage>
        <taxon>Bacteria</taxon>
        <taxon>Pseudomonadati</taxon>
        <taxon>Pseudomonadota</taxon>
        <taxon>Alphaproteobacteria</taxon>
        <taxon>Parvularculales</taxon>
        <taxon>Parvularculaceae</taxon>
        <taxon>Parvularcula</taxon>
    </lineage>
</organism>
<evidence type="ECO:0000313" key="13">
    <source>
        <dbReference type="EMBL" id="ADM09103.1"/>
    </source>
</evidence>
<keyword evidence="9 11" id="KW-0520">NAD</keyword>
<name>E0TFT8_PARBH</name>
<keyword evidence="6 11" id="KW-0548">Nucleotidyltransferase</keyword>
<evidence type="ECO:0000256" key="11">
    <source>
        <dbReference type="HAMAP-Rule" id="MF_00244"/>
    </source>
</evidence>
<reference evidence="13 14" key="2">
    <citation type="journal article" date="2011" name="J. Bacteriol.">
        <title>Complete genome sequence of strain HTCC2503T of Parvularcula bermudensis, the type species of the order "Parvularculales" in the class Alphaproteobacteria.</title>
        <authorList>
            <person name="Oh H.M."/>
            <person name="Kang I."/>
            <person name="Vergin K.L."/>
            <person name="Kang D."/>
            <person name="Rhee K.H."/>
            <person name="Giovannoni S.J."/>
            <person name="Cho J.C."/>
        </authorList>
    </citation>
    <scope>NUCLEOTIDE SEQUENCE [LARGE SCALE GENOMIC DNA]</scope>
    <source>
        <strain evidence="14">ATCC BAA-594 / HTCC2503 / KCTC 12087</strain>
    </source>
</reference>
<evidence type="ECO:0000256" key="2">
    <source>
        <dbReference type="ARBA" id="ARBA00005019"/>
    </source>
</evidence>
<dbReference type="Pfam" id="PF01467">
    <property type="entry name" value="CTP_transf_like"/>
    <property type="match status" value="1"/>
</dbReference>
<dbReference type="CDD" id="cd02165">
    <property type="entry name" value="NMNAT"/>
    <property type="match status" value="1"/>
</dbReference>
<dbReference type="EC" id="2.7.7.18" evidence="11"/>
<evidence type="ECO:0000256" key="4">
    <source>
        <dbReference type="ARBA" id="ARBA00022642"/>
    </source>
</evidence>
<dbReference type="KEGG" id="pbr:PB2503_05142"/>
<dbReference type="NCBIfam" id="TIGR00482">
    <property type="entry name" value="nicotinate (nicotinamide) nucleotide adenylyltransferase"/>
    <property type="match status" value="1"/>
</dbReference>
<dbReference type="AlphaFoldDB" id="E0TFT8"/>
<dbReference type="GO" id="GO:0009435">
    <property type="term" value="P:NAD+ biosynthetic process"/>
    <property type="evidence" value="ECO:0007669"/>
    <property type="project" value="UniProtKB-UniRule"/>
</dbReference>
<keyword evidence="4 11" id="KW-0662">Pyridine nucleotide biosynthesis</keyword>
<keyword evidence="14" id="KW-1185">Reference proteome</keyword>
<sequence length="210" mass="23324">MDEMTSRPPRRKVTAALEGGLSIGLLGGSFNPAHTGHLEVTVSVREQLRLDRCWWLVTPGNPLKPQGEYASLDRRVADANRFAIGRPWLTVTDIESHLGTRYTVDTLTALCRRFPKTRFVWIMGADNLFTFHHWRGWRQIASLLPIAVMSRPGYTLAATRSVAGQALRAYRVKERSVAALPFSEPPAWALLPTVHNPISSTAIRANVAGT</sequence>
<evidence type="ECO:0000256" key="9">
    <source>
        <dbReference type="ARBA" id="ARBA00023027"/>
    </source>
</evidence>
<comment type="function">
    <text evidence="1 11">Catalyzes the reversible adenylation of nicotinate mononucleotide (NaMN) to nicotinic acid adenine dinucleotide (NaAD).</text>
</comment>
<evidence type="ECO:0000259" key="12">
    <source>
        <dbReference type="Pfam" id="PF01467"/>
    </source>
</evidence>
<dbReference type="PANTHER" id="PTHR39321">
    <property type="entry name" value="NICOTINATE-NUCLEOTIDE ADENYLYLTRANSFERASE-RELATED"/>
    <property type="match status" value="1"/>
</dbReference>
<dbReference type="NCBIfam" id="NF000843">
    <property type="entry name" value="PRK00071.2-2"/>
    <property type="match status" value="1"/>
</dbReference>
<evidence type="ECO:0000256" key="8">
    <source>
        <dbReference type="ARBA" id="ARBA00022840"/>
    </source>
</evidence>
<keyword evidence="5 11" id="KW-0808">Transferase</keyword>
<dbReference type="InterPro" id="IPR014729">
    <property type="entry name" value="Rossmann-like_a/b/a_fold"/>
</dbReference>
<evidence type="ECO:0000256" key="6">
    <source>
        <dbReference type="ARBA" id="ARBA00022695"/>
    </source>
</evidence>